<feature type="region of interest" description="Disordered" evidence="1">
    <location>
        <begin position="495"/>
        <end position="518"/>
    </location>
</feature>
<dbReference type="VEuPathDB" id="FungiDB:LEMA_P059890.1"/>
<dbReference type="AlphaFoldDB" id="E4ZID4"/>
<dbReference type="OrthoDB" id="3755781at2759"/>
<name>E4ZID4_LEPMJ</name>
<feature type="region of interest" description="Disordered" evidence="1">
    <location>
        <begin position="406"/>
        <end position="461"/>
    </location>
</feature>
<dbReference type="Proteomes" id="UP000002668">
    <property type="component" value="Genome"/>
</dbReference>
<feature type="compositionally biased region" description="Polar residues" evidence="1">
    <location>
        <begin position="321"/>
        <end position="330"/>
    </location>
</feature>
<dbReference type="OMA" id="DAFAVHM"/>
<organism evidence="4">
    <name type="scientific">Leptosphaeria maculans (strain JN3 / isolate v23.1.3 / race Av1-4-5-6-7-8)</name>
    <name type="common">Blackleg fungus</name>
    <name type="synonym">Phoma lingam</name>
    <dbReference type="NCBI Taxonomy" id="985895"/>
    <lineage>
        <taxon>Eukaryota</taxon>
        <taxon>Fungi</taxon>
        <taxon>Dikarya</taxon>
        <taxon>Ascomycota</taxon>
        <taxon>Pezizomycotina</taxon>
        <taxon>Dothideomycetes</taxon>
        <taxon>Pleosporomycetidae</taxon>
        <taxon>Pleosporales</taxon>
        <taxon>Pleosporineae</taxon>
        <taxon>Leptosphaeriaceae</taxon>
        <taxon>Plenodomus</taxon>
        <taxon>Plenodomus lingam/Leptosphaeria maculans species complex</taxon>
    </lineage>
</organism>
<sequence>MYAKGIYHVHVRTHRLQQRQFPEGANSIYYSCPWYFITCFAPLSTRLKLCASEFLALARLMLFRRHSPTPVALPVALIAPSKDQNTSQTQHVTFNSFARTPKTLEEVPSISAQVPNTSSDRSDSPTKNYIFAIPVRARHPRREPSSRKTGNATIHTDATEEHAAFESDAFAVHMPTTRLPIIDRATSRNKPSPAAQAEAYQTYKEKARQVRERNNCTGVRVPSKILSYDYTSPKVTYRTAPFVREHSPPLSSPKPAGSFPISPPIPQCSWRQAEKPNHVQTSSQTLGQSTRVYTERKPLGPSNHVAFPKTRLHYRSDSEAGASSSTASPTQPGPIRVRIKPRVLSPERERVQVESNYQLYCQQLSTFSPPTSRSPSPVKSMPNFTRQVSVEGDSLFGYRSRDVAGTTAGAASSSGNDKEQENPKATKKPERADKPLPKRSLGSRWPWHRPAGPRQPKPALTPIVMSNITPRTIPTTAVPRLSTYISPFDRHATPPIPTTLRSPAATRPPSPRKTMPIASSVPEGKFETGFAQIKHLAYVLCKIGLVIYAIIALWFVLDAVREAFNTISAPFRFIRFVGGFVWVGVLWAVGFLGATWERWGFRVALKGG</sequence>
<feature type="compositionally biased region" description="Low complexity" evidence="1">
    <location>
        <begin position="406"/>
        <end position="415"/>
    </location>
</feature>
<proteinExistence type="predicted"/>
<accession>E4ZID4</accession>
<dbReference type="eggNOG" id="ENOG502R12C">
    <property type="taxonomic scope" value="Eukaryota"/>
</dbReference>
<dbReference type="GeneID" id="13285634"/>
<evidence type="ECO:0000313" key="4">
    <source>
        <dbReference type="Proteomes" id="UP000002668"/>
    </source>
</evidence>
<dbReference type="EMBL" id="FP929065">
    <property type="protein sequence ID" value="CBX90955.1"/>
    <property type="molecule type" value="Genomic_DNA"/>
</dbReference>
<keyword evidence="2" id="KW-1133">Transmembrane helix</keyword>
<keyword evidence="4" id="KW-1185">Reference proteome</keyword>
<keyword evidence="2" id="KW-0812">Transmembrane</keyword>
<dbReference type="InParanoid" id="E4ZID4"/>
<evidence type="ECO:0000256" key="1">
    <source>
        <dbReference type="SAM" id="MobiDB-lite"/>
    </source>
</evidence>
<feature type="region of interest" description="Disordered" evidence="1">
    <location>
        <begin position="244"/>
        <end position="350"/>
    </location>
</feature>
<reference evidence="4" key="1">
    <citation type="journal article" date="2011" name="Nat. Commun.">
        <title>Effector diversification within compartments of the Leptosphaeria maculans genome affected by Repeat-Induced Point mutations.</title>
        <authorList>
            <person name="Rouxel T."/>
            <person name="Grandaubert J."/>
            <person name="Hane J.K."/>
            <person name="Hoede C."/>
            <person name="van de Wouw A.P."/>
            <person name="Couloux A."/>
            <person name="Dominguez V."/>
            <person name="Anthouard V."/>
            <person name="Bally P."/>
            <person name="Bourras S."/>
            <person name="Cozijnsen A.J."/>
            <person name="Ciuffetti L.M."/>
            <person name="Degrave A."/>
            <person name="Dilmaghani A."/>
            <person name="Duret L."/>
            <person name="Fudal I."/>
            <person name="Goodwin S.B."/>
            <person name="Gout L."/>
            <person name="Glaser N."/>
            <person name="Linglin J."/>
            <person name="Kema G.H.J."/>
            <person name="Lapalu N."/>
            <person name="Lawrence C.B."/>
            <person name="May K."/>
            <person name="Meyer M."/>
            <person name="Ollivier B."/>
            <person name="Poulain J."/>
            <person name="Schoch C.L."/>
            <person name="Simon A."/>
            <person name="Spatafora J.W."/>
            <person name="Stachowiak A."/>
            <person name="Turgeon B.G."/>
            <person name="Tyler B.M."/>
            <person name="Vincent D."/>
            <person name="Weissenbach J."/>
            <person name="Amselem J."/>
            <person name="Quesneville H."/>
            <person name="Oliver R.P."/>
            <person name="Wincker P."/>
            <person name="Balesdent M.-H."/>
            <person name="Howlett B.J."/>
        </authorList>
    </citation>
    <scope>NUCLEOTIDE SEQUENCE [LARGE SCALE GENOMIC DNA]</scope>
    <source>
        <strain evidence="4">JN3 / isolate v23.1.3 / race Av1-4-5-6-7-8</strain>
    </source>
</reference>
<feature type="transmembrane region" description="Helical" evidence="2">
    <location>
        <begin position="536"/>
        <end position="556"/>
    </location>
</feature>
<evidence type="ECO:0000313" key="3">
    <source>
        <dbReference type="EMBL" id="CBX90955.1"/>
    </source>
</evidence>
<keyword evidence="2" id="KW-0472">Membrane</keyword>
<evidence type="ECO:0000256" key="2">
    <source>
        <dbReference type="SAM" id="Phobius"/>
    </source>
</evidence>
<dbReference type="HOGENOM" id="CLU_502612_0_0_1"/>
<gene>
    <name evidence="3" type="ORF">LEMA_P059890.1</name>
</gene>
<feature type="compositionally biased region" description="Polar residues" evidence="1">
    <location>
        <begin position="278"/>
        <end position="292"/>
    </location>
</feature>
<protein>
    <submittedName>
        <fullName evidence="3">Uncharacterized protein</fullName>
    </submittedName>
</protein>
<feature type="transmembrane region" description="Helical" evidence="2">
    <location>
        <begin position="576"/>
        <end position="596"/>
    </location>
</feature>
<feature type="compositionally biased region" description="Basic and acidic residues" evidence="1">
    <location>
        <begin position="416"/>
        <end position="436"/>
    </location>
</feature>